<keyword evidence="1" id="KW-0560">Oxidoreductase</keyword>
<dbReference type="InterPro" id="IPR020904">
    <property type="entry name" value="Sc_DH/Rdtase_CS"/>
</dbReference>
<dbReference type="EnsemblMetazoa" id="SSS_4009s_mrna">
    <property type="protein sequence ID" value="KAF7492463.1"/>
    <property type="gene ID" value="SSS_4009"/>
</dbReference>
<keyword evidence="6" id="KW-1185">Reference proteome</keyword>
<evidence type="ECO:0000256" key="3">
    <source>
        <dbReference type="SAM" id="Phobius"/>
    </source>
</evidence>
<protein>
    <submittedName>
        <fullName evidence="4">Estradiol 17-beta-dehydrogenase 2</fullName>
    </submittedName>
</protein>
<dbReference type="OrthoDB" id="6413932at2759"/>
<reference evidence="5" key="3">
    <citation type="submission" date="2022-06" db="UniProtKB">
        <authorList>
            <consortium name="EnsemblMetazoa"/>
        </authorList>
    </citation>
    <scope>IDENTIFICATION</scope>
</reference>
<dbReference type="PRINTS" id="PR00080">
    <property type="entry name" value="SDRFAMILY"/>
</dbReference>
<proteinExistence type="inferred from homology"/>
<dbReference type="Proteomes" id="UP000070412">
    <property type="component" value="Unassembled WGS sequence"/>
</dbReference>
<dbReference type="PANTHER" id="PTHR43313">
    <property type="entry name" value="SHORT-CHAIN DEHYDROGENASE/REDUCTASE FAMILY 9C"/>
    <property type="match status" value="1"/>
</dbReference>
<evidence type="ECO:0000256" key="1">
    <source>
        <dbReference type="ARBA" id="ARBA00023002"/>
    </source>
</evidence>
<evidence type="ECO:0000256" key="2">
    <source>
        <dbReference type="RuleBase" id="RU000363"/>
    </source>
</evidence>
<dbReference type="GO" id="GO:0008202">
    <property type="term" value="P:steroid metabolic process"/>
    <property type="evidence" value="ECO:0007669"/>
    <property type="project" value="TreeGrafter"/>
</dbReference>
<reference evidence="4" key="2">
    <citation type="submission" date="2020-01" db="EMBL/GenBank/DDBJ databases">
        <authorList>
            <person name="Korhonen P.K.K."/>
            <person name="Guangxu M.G."/>
            <person name="Wang T.W."/>
            <person name="Stroehlein A.J.S."/>
            <person name="Young N.D."/>
            <person name="Ang C.-S.A."/>
            <person name="Fernando D.W.F."/>
            <person name="Lu H.L."/>
            <person name="Taylor S.T."/>
            <person name="Ehtesham M.E.M."/>
            <person name="Najaraj S.H.N."/>
            <person name="Harsha G.H.G."/>
            <person name="Madugundu A.M."/>
            <person name="Renuse S.R."/>
            <person name="Holt D.H."/>
            <person name="Pandey A.P."/>
            <person name="Papenfuss A.P."/>
            <person name="Gasser R.B.G."/>
            <person name="Fischer K.F."/>
        </authorList>
    </citation>
    <scope>NUCLEOTIDE SEQUENCE</scope>
    <source>
        <strain evidence="4">SSS_KF_BRIS2020</strain>
    </source>
</reference>
<dbReference type="InterPro" id="IPR002347">
    <property type="entry name" value="SDR_fam"/>
</dbReference>
<dbReference type="PRINTS" id="PR00081">
    <property type="entry name" value="GDHRDH"/>
</dbReference>
<name>A0A834VGB1_SARSC</name>
<dbReference type="PROSITE" id="PS00061">
    <property type="entry name" value="ADH_SHORT"/>
    <property type="match status" value="1"/>
</dbReference>
<feature type="transmembrane region" description="Helical" evidence="3">
    <location>
        <begin position="6"/>
        <end position="24"/>
    </location>
</feature>
<dbReference type="SUPFAM" id="SSF51735">
    <property type="entry name" value="NAD(P)-binding Rossmann-fold domains"/>
    <property type="match status" value="1"/>
</dbReference>
<evidence type="ECO:0000313" key="4">
    <source>
        <dbReference type="EMBL" id="KAF7492463.1"/>
    </source>
</evidence>
<keyword evidence="3" id="KW-0812">Transmembrane</keyword>
<reference evidence="6" key="1">
    <citation type="journal article" date="2020" name="PLoS Negl. Trop. Dis.">
        <title>High-quality nuclear genome for Sarcoptes scabiei-A critical resource for a neglected parasite.</title>
        <authorList>
            <person name="Korhonen P.K."/>
            <person name="Gasser R.B."/>
            <person name="Ma G."/>
            <person name="Wang T."/>
            <person name="Stroehlein A.J."/>
            <person name="Young N.D."/>
            <person name="Ang C.S."/>
            <person name="Fernando D.D."/>
            <person name="Lu H.C."/>
            <person name="Taylor S."/>
            <person name="Reynolds S.L."/>
            <person name="Mofiz E."/>
            <person name="Najaraj S.H."/>
            <person name="Gowda H."/>
            <person name="Madugundu A."/>
            <person name="Renuse S."/>
            <person name="Holt D."/>
            <person name="Pandey A."/>
            <person name="Papenfuss A.T."/>
            <person name="Fischer K."/>
        </authorList>
    </citation>
    <scope>NUCLEOTIDE SEQUENCE [LARGE SCALE GENOMIC DNA]</scope>
</reference>
<evidence type="ECO:0000313" key="6">
    <source>
        <dbReference type="Proteomes" id="UP000070412"/>
    </source>
</evidence>
<feature type="transmembrane region" description="Helical" evidence="3">
    <location>
        <begin position="36"/>
        <end position="54"/>
    </location>
</feature>
<dbReference type="EMBL" id="WVUK01000056">
    <property type="protein sequence ID" value="KAF7492463.1"/>
    <property type="molecule type" value="Genomic_DNA"/>
</dbReference>
<keyword evidence="3" id="KW-1133">Transmembrane helix</keyword>
<dbReference type="GO" id="GO:0016491">
    <property type="term" value="F:oxidoreductase activity"/>
    <property type="evidence" value="ECO:0007669"/>
    <property type="project" value="UniProtKB-KW"/>
</dbReference>
<sequence>MLRILLRNFSLTFLLVYTVWWMLCKQFCLCYILNNIFALPVLMMISWTISYYLFEQLDLENIDVDENKIVLVTGCDTGFGNRLAARLDRLGFTVFAGVLFPDGQGANDLKAKCSDRLKVFHMDVTKQNEIDDVVQQIRQTGKPLWALVNNAGIAYGVPFDWGNDIDVYQKLFDVNVFGVVRCTKSCSDLLRESKGRIVNVASVAGRLAVNFIIHYCMAKNSVRIFSDVIRRELANTGIKVSVIEPSFFRTEIINPQRIQEDRQRIYEQTPKEIQKYYVMILSRRCGQV</sequence>
<dbReference type="Pfam" id="PF00106">
    <property type="entry name" value="adh_short"/>
    <property type="match status" value="1"/>
</dbReference>
<dbReference type="Gene3D" id="3.40.50.720">
    <property type="entry name" value="NAD(P)-binding Rossmann-like Domain"/>
    <property type="match status" value="1"/>
</dbReference>
<dbReference type="InterPro" id="IPR036291">
    <property type="entry name" value="NAD(P)-bd_dom_sf"/>
</dbReference>
<organism evidence="4">
    <name type="scientific">Sarcoptes scabiei</name>
    <name type="common">Itch mite</name>
    <name type="synonym">Acarus scabiei</name>
    <dbReference type="NCBI Taxonomy" id="52283"/>
    <lineage>
        <taxon>Eukaryota</taxon>
        <taxon>Metazoa</taxon>
        <taxon>Ecdysozoa</taxon>
        <taxon>Arthropoda</taxon>
        <taxon>Chelicerata</taxon>
        <taxon>Arachnida</taxon>
        <taxon>Acari</taxon>
        <taxon>Acariformes</taxon>
        <taxon>Sarcoptiformes</taxon>
        <taxon>Astigmata</taxon>
        <taxon>Psoroptidia</taxon>
        <taxon>Sarcoptoidea</taxon>
        <taxon>Sarcoptidae</taxon>
        <taxon>Sarcoptinae</taxon>
        <taxon>Sarcoptes</taxon>
    </lineage>
</organism>
<evidence type="ECO:0000313" key="5">
    <source>
        <dbReference type="EnsemblMetazoa" id="KAF7492463.1"/>
    </source>
</evidence>
<accession>A0A834VGB1</accession>
<keyword evidence="3" id="KW-0472">Membrane</keyword>
<dbReference type="AlphaFoldDB" id="A0A834VGB1"/>
<dbReference type="PANTHER" id="PTHR43313:SF36">
    <property type="entry name" value="D-BETA-HYDROXYBUTYRATE DEHYDROGENASE, MITOCHONDRIAL"/>
    <property type="match status" value="1"/>
</dbReference>
<gene>
    <name evidence="4" type="ORF">SSS_4009</name>
</gene>
<comment type="similarity">
    <text evidence="2">Belongs to the short-chain dehydrogenases/reductases (SDR) family.</text>
</comment>